<comment type="subcellular location">
    <subcellularLocation>
        <location evidence="1">Nucleus</location>
        <location evidence="1">Nuclear pore complex</location>
    </subcellularLocation>
</comment>
<reference evidence="10" key="1">
    <citation type="submission" date="2021-01" db="EMBL/GenBank/DDBJ databases">
        <authorList>
            <person name="Corre E."/>
            <person name="Pelletier E."/>
            <person name="Niang G."/>
            <person name="Scheremetjew M."/>
            <person name="Finn R."/>
            <person name="Kale V."/>
            <person name="Holt S."/>
            <person name="Cochrane G."/>
            <person name="Meng A."/>
            <person name="Brown T."/>
            <person name="Cohen L."/>
        </authorList>
    </citation>
    <scope>NUCLEOTIDE SEQUENCE</scope>
    <source>
        <strain evidence="10">CCMP2222</strain>
    </source>
</reference>
<dbReference type="PROSITE" id="PS51472">
    <property type="entry name" value="RRM_NUP35"/>
    <property type="match status" value="1"/>
</dbReference>
<organism evidence="10">
    <name type="scientific">Alexandrium andersonii</name>
    <dbReference type="NCBI Taxonomy" id="327968"/>
    <lineage>
        <taxon>Eukaryota</taxon>
        <taxon>Sar</taxon>
        <taxon>Alveolata</taxon>
        <taxon>Dinophyceae</taxon>
        <taxon>Gonyaulacales</taxon>
        <taxon>Pyrocystaceae</taxon>
        <taxon>Alexandrium</taxon>
    </lineage>
</organism>
<dbReference type="AlphaFoldDB" id="A0A7S2CS91"/>
<evidence type="ECO:0000256" key="4">
    <source>
        <dbReference type="ARBA" id="ARBA00022927"/>
    </source>
</evidence>
<dbReference type="SUPFAM" id="SSF54928">
    <property type="entry name" value="RNA-binding domain, RBD"/>
    <property type="match status" value="1"/>
</dbReference>
<keyword evidence="3 8" id="KW-0509">mRNA transport</keyword>
<accession>A0A7S2CS91</accession>
<protein>
    <recommendedName>
        <fullName evidence="9">RRM Nup35-type domain-containing protein</fullName>
    </recommendedName>
</protein>
<dbReference type="GO" id="GO:0006999">
    <property type="term" value="P:nuclear pore organization"/>
    <property type="evidence" value="ECO:0007669"/>
    <property type="project" value="TreeGrafter"/>
</dbReference>
<dbReference type="GO" id="GO:0005543">
    <property type="term" value="F:phospholipid binding"/>
    <property type="evidence" value="ECO:0007669"/>
    <property type="project" value="TreeGrafter"/>
</dbReference>
<keyword evidence="2 8" id="KW-0813">Transport</keyword>
<gene>
    <name evidence="10" type="ORF">AAND1436_LOCUS20134</name>
</gene>
<dbReference type="Gene3D" id="3.30.70.330">
    <property type="match status" value="1"/>
</dbReference>
<dbReference type="Pfam" id="PF05172">
    <property type="entry name" value="RRM_Nup35"/>
    <property type="match status" value="1"/>
</dbReference>
<evidence type="ECO:0000256" key="5">
    <source>
        <dbReference type="ARBA" id="ARBA00023010"/>
    </source>
</evidence>
<keyword evidence="7 8" id="KW-0539">Nucleus</keyword>
<evidence type="ECO:0000313" key="10">
    <source>
        <dbReference type="EMBL" id="CAD9434154.1"/>
    </source>
</evidence>
<dbReference type="GO" id="GO:0003676">
    <property type="term" value="F:nucleic acid binding"/>
    <property type="evidence" value="ECO:0007669"/>
    <property type="project" value="InterPro"/>
</dbReference>
<dbReference type="GO" id="GO:0017056">
    <property type="term" value="F:structural constituent of nuclear pore"/>
    <property type="evidence" value="ECO:0007669"/>
    <property type="project" value="TreeGrafter"/>
</dbReference>
<evidence type="ECO:0000256" key="2">
    <source>
        <dbReference type="ARBA" id="ARBA00022448"/>
    </source>
</evidence>
<keyword evidence="6 8" id="KW-0906">Nuclear pore complex</keyword>
<dbReference type="EMBL" id="HBGQ01041192">
    <property type="protein sequence ID" value="CAD9434154.1"/>
    <property type="molecule type" value="Transcribed_RNA"/>
</dbReference>
<evidence type="ECO:0000256" key="6">
    <source>
        <dbReference type="ARBA" id="ARBA00023132"/>
    </source>
</evidence>
<sequence length="268" mass="27080">MAQAVWAWVLSAQKSPPCLVGMATWGSLGGAWQYAAGAPDGAFVHPKLFEAFGAEAKLGDDLGGFGANTQADVVGGFAEEVPRAFSARALAGTAGGGIGPQAGLGLGTPGIGLGAPVLPQPMLGAPGGDARWVTVFGFPGRAAALVRQQLEARCGPIVETCHGDGNFVHVRFHSTSAANACLAQNGRALFGKLLIGCVPCTSGLASVDQIADESEDAKTPSLLHPGLPPPVAAVGGAPWATLGAGLMDGPKVSRGSFFWNLLDLIFDI</sequence>
<keyword evidence="5" id="KW-0811">Translocation</keyword>
<name>A0A7S2CS91_9DINO</name>
<dbReference type="PANTHER" id="PTHR21527:SF6">
    <property type="entry name" value="NUCLEOPORIN NUP35"/>
    <property type="match status" value="1"/>
</dbReference>
<dbReference type="InterPro" id="IPR012677">
    <property type="entry name" value="Nucleotide-bd_a/b_plait_sf"/>
</dbReference>
<dbReference type="InterPro" id="IPR035979">
    <property type="entry name" value="RBD_domain_sf"/>
</dbReference>
<dbReference type="PANTHER" id="PTHR21527">
    <property type="entry name" value="NUCLEOPORIN NUP35"/>
    <property type="match status" value="1"/>
</dbReference>
<keyword evidence="4" id="KW-0653">Protein transport</keyword>
<proteinExistence type="predicted"/>
<dbReference type="GO" id="GO:0044613">
    <property type="term" value="C:nuclear pore central transport channel"/>
    <property type="evidence" value="ECO:0007669"/>
    <property type="project" value="TreeGrafter"/>
</dbReference>
<dbReference type="InterPro" id="IPR007846">
    <property type="entry name" value="RRM_NUP35_dom"/>
</dbReference>
<dbReference type="GO" id="GO:0051028">
    <property type="term" value="P:mRNA transport"/>
    <property type="evidence" value="ECO:0007669"/>
    <property type="project" value="UniProtKB-UniRule"/>
</dbReference>
<dbReference type="GO" id="GO:0044615">
    <property type="term" value="C:nuclear pore nuclear basket"/>
    <property type="evidence" value="ECO:0007669"/>
    <property type="project" value="TreeGrafter"/>
</dbReference>
<dbReference type="GO" id="GO:0006607">
    <property type="term" value="P:NLS-bearing protein import into nucleus"/>
    <property type="evidence" value="ECO:0007669"/>
    <property type="project" value="TreeGrafter"/>
</dbReference>
<evidence type="ECO:0000256" key="3">
    <source>
        <dbReference type="ARBA" id="ARBA00022816"/>
    </source>
</evidence>
<feature type="domain" description="RRM Nup35-type" evidence="9">
    <location>
        <begin position="127"/>
        <end position="207"/>
    </location>
</feature>
<evidence type="ECO:0000256" key="7">
    <source>
        <dbReference type="ARBA" id="ARBA00023242"/>
    </source>
</evidence>
<evidence type="ECO:0000256" key="1">
    <source>
        <dbReference type="ARBA" id="ARBA00004567"/>
    </source>
</evidence>
<evidence type="ECO:0000259" key="9">
    <source>
        <dbReference type="PROSITE" id="PS51472"/>
    </source>
</evidence>
<evidence type="ECO:0000256" key="8">
    <source>
        <dbReference type="PROSITE-ProRule" id="PRU00804"/>
    </source>
</evidence>